<sequence>MAPFDATLTTKVSPLIEGQVPDFVQSDHPQFVQFIKDYYEFLEAAEIVISAHIFHVIQEKTDSQLILNEDGSKVVTETGSGTYGKFVIGETITGETSGATATVLVDDLENLRLFVSSSTRFLIGEKITGGSSSAWGNIVTYRDNPITSIQKLLDYADPDNTVHIMLDEMFNQFLQAIPKTLASGTSKRGLLKNIRDLYAAKGTSEGHKLFFRMMFAEEADIFYPTKYMMRVSDGKWQKKTIIRCENQAGANGNDIIGQYITGKTSGATCFVVDAIGFTQGVNSITEFEILEDSLVGTFSQGETVAADSLAEKVEMKFTIQKIVAGTTVDKPGMLYATGDTVSLDSTVGNGRAVLQVDQVGLGSVDEAVIDDAGSGYRVGDVLTFTTSQLSTVSAEGFVSVVGGSIVLEDSDNSDGYEDYCTIEENTKRRLIDFTICLEEDGGQLLIDGLDSSSTHAGYYFRTEIGTQQTVHDTYATPNDRIVLEEASNSAIGDITRTYITNHGSGYEALPTVTITSDFGTGGTVVPTTKDIGAILNTKNIDSGFNYQVAPDASIPVNFVLKGVSGSFSKDEV</sequence>
<organism evidence="1">
    <name type="scientific">marine metagenome</name>
    <dbReference type="NCBI Taxonomy" id="408172"/>
    <lineage>
        <taxon>unclassified sequences</taxon>
        <taxon>metagenomes</taxon>
        <taxon>ecological metagenomes</taxon>
    </lineage>
</organism>
<name>A0A381V7Y2_9ZZZZ</name>
<dbReference type="EMBL" id="UINC01007858">
    <property type="protein sequence ID" value="SVA35403.1"/>
    <property type="molecule type" value="Genomic_DNA"/>
</dbReference>
<gene>
    <name evidence="1" type="ORF">METZ01_LOCUS88257</name>
</gene>
<feature type="non-terminal residue" evidence="1">
    <location>
        <position position="572"/>
    </location>
</feature>
<protein>
    <submittedName>
        <fullName evidence="1">Uncharacterized protein</fullName>
    </submittedName>
</protein>
<reference evidence="1" key="1">
    <citation type="submission" date="2018-05" db="EMBL/GenBank/DDBJ databases">
        <authorList>
            <person name="Lanie J.A."/>
            <person name="Ng W.-L."/>
            <person name="Kazmierczak K.M."/>
            <person name="Andrzejewski T.M."/>
            <person name="Davidsen T.M."/>
            <person name="Wayne K.J."/>
            <person name="Tettelin H."/>
            <person name="Glass J.I."/>
            <person name="Rusch D."/>
            <person name="Podicherti R."/>
            <person name="Tsui H.-C.T."/>
            <person name="Winkler M.E."/>
        </authorList>
    </citation>
    <scope>NUCLEOTIDE SEQUENCE</scope>
</reference>
<evidence type="ECO:0000313" key="1">
    <source>
        <dbReference type="EMBL" id="SVA35403.1"/>
    </source>
</evidence>
<proteinExistence type="predicted"/>
<accession>A0A381V7Y2</accession>
<dbReference type="AlphaFoldDB" id="A0A381V7Y2"/>